<evidence type="ECO:0000256" key="2">
    <source>
        <dbReference type="ARBA" id="ARBA00023125"/>
    </source>
</evidence>
<evidence type="ECO:0000256" key="4">
    <source>
        <dbReference type="PROSITE-ProRule" id="PRU00335"/>
    </source>
</evidence>
<gene>
    <name evidence="6" type="ORF">IAA84_08460</name>
</gene>
<protein>
    <submittedName>
        <fullName evidence="6">TetR/AcrR family transcriptional regulator</fullName>
    </submittedName>
</protein>
<comment type="caution">
    <text evidence="6">The sequence shown here is derived from an EMBL/GenBank/DDBJ whole genome shotgun (WGS) entry which is preliminary data.</text>
</comment>
<proteinExistence type="predicted"/>
<feature type="DNA-binding region" description="H-T-H motif" evidence="4">
    <location>
        <begin position="28"/>
        <end position="47"/>
    </location>
</feature>
<evidence type="ECO:0000256" key="3">
    <source>
        <dbReference type="ARBA" id="ARBA00023163"/>
    </source>
</evidence>
<dbReference type="PROSITE" id="PS50977">
    <property type="entry name" value="HTH_TETR_2"/>
    <property type="match status" value="1"/>
</dbReference>
<dbReference type="AlphaFoldDB" id="A0A9D1G209"/>
<dbReference type="SUPFAM" id="SSF46689">
    <property type="entry name" value="Homeodomain-like"/>
    <property type="match status" value="1"/>
</dbReference>
<evidence type="ECO:0000256" key="1">
    <source>
        <dbReference type="ARBA" id="ARBA00023015"/>
    </source>
</evidence>
<dbReference type="GO" id="GO:0003677">
    <property type="term" value="F:DNA binding"/>
    <property type="evidence" value="ECO:0007669"/>
    <property type="project" value="UniProtKB-UniRule"/>
</dbReference>
<dbReference type="InterPro" id="IPR023772">
    <property type="entry name" value="DNA-bd_HTH_TetR-type_CS"/>
</dbReference>
<dbReference type="PANTHER" id="PTHR47506:SF1">
    <property type="entry name" value="HTH-TYPE TRANSCRIPTIONAL REGULATOR YJDC"/>
    <property type="match status" value="1"/>
</dbReference>
<keyword evidence="2 4" id="KW-0238">DNA-binding</keyword>
<dbReference type="PANTHER" id="PTHR47506">
    <property type="entry name" value="TRANSCRIPTIONAL REGULATORY PROTEIN"/>
    <property type="match status" value="1"/>
</dbReference>
<dbReference type="InterPro" id="IPR009057">
    <property type="entry name" value="Homeodomain-like_sf"/>
</dbReference>
<dbReference type="PROSITE" id="PS01081">
    <property type="entry name" value="HTH_TETR_1"/>
    <property type="match status" value="1"/>
</dbReference>
<evidence type="ECO:0000313" key="7">
    <source>
        <dbReference type="Proteomes" id="UP000824140"/>
    </source>
</evidence>
<dbReference type="InterPro" id="IPR001647">
    <property type="entry name" value="HTH_TetR"/>
</dbReference>
<feature type="domain" description="HTH tetR-type" evidence="5">
    <location>
        <begin position="5"/>
        <end position="65"/>
    </location>
</feature>
<keyword evidence="3" id="KW-0804">Transcription</keyword>
<reference evidence="6" key="2">
    <citation type="journal article" date="2021" name="PeerJ">
        <title>Extensive microbial diversity within the chicken gut microbiome revealed by metagenomics and culture.</title>
        <authorList>
            <person name="Gilroy R."/>
            <person name="Ravi A."/>
            <person name="Getino M."/>
            <person name="Pursley I."/>
            <person name="Horton D.L."/>
            <person name="Alikhan N.F."/>
            <person name="Baker D."/>
            <person name="Gharbi K."/>
            <person name="Hall N."/>
            <person name="Watson M."/>
            <person name="Adriaenssens E.M."/>
            <person name="Foster-Nyarko E."/>
            <person name="Jarju S."/>
            <person name="Secka A."/>
            <person name="Antonio M."/>
            <person name="Oren A."/>
            <person name="Chaudhuri R.R."/>
            <person name="La Ragione R."/>
            <person name="Hildebrand F."/>
            <person name="Pallen M.J."/>
        </authorList>
    </citation>
    <scope>NUCLEOTIDE SEQUENCE</scope>
    <source>
        <strain evidence="6">13766</strain>
    </source>
</reference>
<name>A0A9D1G209_9FIRM</name>
<dbReference type="PRINTS" id="PR00455">
    <property type="entry name" value="HTHTETR"/>
</dbReference>
<sequence>MKKGDARRQQILETAERLFYQNGYENTSVQAILDEMHLSKGGFYHHFESKMALLEEICVRKAEEAYEEMEQVMYDGSLSAIDKLNALLGRSGLLDQDNIDFLALMLDVAYREGGVVLRERMKQASLDRALTYMNAILAQGLVEQSFFTQHQEHIGKLLLMLGFNLTDEIAAAMASDGAAQPVIGRVVGLLDTYRSAIETLLCAPYGSITLYSVRYIVDMYCRLKGLSAPPDFRLEE</sequence>
<dbReference type="EMBL" id="DVJN01000170">
    <property type="protein sequence ID" value="HIS93030.1"/>
    <property type="molecule type" value="Genomic_DNA"/>
</dbReference>
<dbReference type="Proteomes" id="UP000824140">
    <property type="component" value="Unassembled WGS sequence"/>
</dbReference>
<evidence type="ECO:0000313" key="6">
    <source>
        <dbReference type="EMBL" id="HIS93030.1"/>
    </source>
</evidence>
<evidence type="ECO:0000259" key="5">
    <source>
        <dbReference type="PROSITE" id="PS50977"/>
    </source>
</evidence>
<keyword evidence="1" id="KW-0805">Transcription regulation</keyword>
<dbReference type="Pfam" id="PF00440">
    <property type="entry name" value="TetR_N"/>
    <property type="match status" value="1"/>
</dbReference>
<dbReference type="Gene3D" id="1.10.357.10">
    <property type="entry name" value="Tetracycline Repressor, domain 2"/>
    <property type="match status" value="1"/>
</dbReference>
<organism evidence="6 7">
    <name type="scientific">Candidatus Alectryocaccomicrobium excrementavium</name>
    <dbReference type="NCBI Taxonomy" id="2840668"/>
    <lineage>
        <taxon>Bacteria</taxon>
        <taxon>Bacillati</taxon>
        <taxon>Bacillota</taxon>
        <taxon>Clostridia</taxon>
        <taxon>Candidatus Alectryocaccomicrobium</taxon>
    </lineage>
</organism>
<accession>A0A9D1G209</accession>
<reference evidence="6" key="1">
    <citation type="submission" date="2020-10" db="EMBL/GenBank/DDBJ databases">
        <authorList>
            <person name="Gilroy R."/>
        </authorList>
    </citation>
    <scope>NUCLEOTIDE SEQUENCE</scope>
    <source>
        <strain evidence="6">13766</strain>
    </source>
</reference>